<dbReference type="InterPro" id="IPR051812">
    <property type="entry name" value="SPI_LacAB/RpiB"/>
</dbReference>
<evidence type="ECO:0000256" key="2">
    <source>
        <dbReference type="ARBA" id="ARBA00023235"/>
    </source>
</evidence>
<feature type="active site" description="Proton donor" evidence="3">
    <location>
        <position position="98"/>
    </location>
</feature>
<name>G5GIQ0_9FIRM</name>
<dbReference type="NCBIfam" id="TIGR01120">
    <property type="entry name" value="rpiB"/>
    <property type="match status" value="1"/>
</dbReference>
<dbReference type="InterPro" id="IPR003500">
    <property type="entry name" value="RpiB_LacA_LacB"/>
</dbReference>
<evidence type="ECO:0000313" key="6">
    <source>
        <dbReference type="Proteomes" id="UP000003011"/>
    </source>
</evidence>
<proteinExistence type="inferred from homology"/>
<dbReference type="Proteomes" id="UP000003011">
    <property type="component" value="Unassembled WGS sequence"/>
</dbReference>
<dbReference type="NCBIfam" id="NF004051">
    <property type="entry name" value="PRK05571.1"/>
    <property type="match status" value="1"/>
</dbReference>
<feature type="active site" description="Proton acceptor" evidence="3">
    <location>
        <position position="65"/>
    </location>
</feature>
<feature type="binding site" evidence="4">
    <location>
        <begin position="66"/>
        <end position="70"/>
    </location>
    <ligand>
        <name>D-ribulose 5-phosphate</name>
        <dbReference type="ChEBI" id="CHEBI:58121"/>
    </ligand>
</feature>
<dbReference type="PIRSF" id="PIRSF005384">
    <property type="entry name" value="RpiB_LacA_B"/>
    <property type="match status" value="1"/>
</dbReference>
<evidence type="ECO:0000256" key="1">
    <source>
        <dbReference type="ARBA" id="ARBA00008754"/>
    </source>
</evidence>
<dbReference type="InterPro" id="IPR036569">
    <property type="entry name" value="RpiB_LacA_LacB_sf"/>
</dbReference>
<keyword evidence="2 5" id="KW-0413">Isomerase</keyword>
<dbReference type="PANTHER" id="PTHR43732">
    <property type="entry name" value="RIBOSE 5-PHOSPHATE ISOMERASE-RELATED"/>
    <property type="match status" value="1"/>
</dbReference>
<reference evidence="5 6" key="1">
    <citation type="submission" date="2011-08" db="EMBL/GenBank/DDBJ databases">
        <title>The Genome Sequence of Johnsonella ignava ATCC 51276.</title>
        <authorList>
            <consortium name="The Broad Institute Genome Sequencing Platform"/>
            <person name="Earl A."/>
            <person name="Ward D."/>
            <person name="Feldgarden M."/>
            <person name="Gevers D."/>
            <person name="Izard J."/>
            <person name="Blanton J.M."/>
            <person name="Baranova O.V."/>
            <person name="Dewhirst F.E."/>
            <person name="Young S.K."/>
            <person name="Zeng Q."/>
            <person name="Gargeya S."/>
            <person name="Fitzgerald M."/>
            <person name="Haas B."/>
            <person name="Abouelleil A."/>
            <person name="Alvarado L."/>
            <person name="Arachchi H.M."/>
            <person name="Berlin A."/>
            <person name="Brown A."/>
            <person name="Chapman S.B."/>
            <person name="Chen Z."/>
            <person name="Dunbar C."/>
            <person name="Freedman E."/>
            <person name="Gearin G."/>
            <person name="Gellesch M."/>
            <person name="Goldberg J."/>
            <person name="Griggs A."/>
            <person name="Gujja S."/>
            <person name="Heiman D."/>
            <person name="Howarth C."/>
            <person name="Larson L."/>
            <person name="Lui A."/>
            <person name="MacDonald P.J.P."/>
            <person name="Montmayeur A."/>
            <person name="Murphy C."/>
            <person name="Neiman D."/>
            <person name="Pearson M."/>
            <person name="Priest M."/>
            <person name="Roberts A."/>
            <person name="Saif S."/>
            <person name="Shea T."/>
            <person name="Shenoy N."/>
            <person name="Sisk P."/>
            <person name="Stolte C."/>
            <person name="Sykes S."/>
            <person name="Wortman J."/>
            <person name="Nusbaum C."/>
            <person name="Birren B."/>
        </authorList>
    </citation>
    <scope>NUCLEOTIDE SEQUENCE [LARGE SCALE GENOMIC DNA]</scope>
    <source>
        <strain evidence="5 6">ATCC 51276</strain>
    </source>
</reference>
<dbReference type="OrthoDB" id="1778624at2"/>
<dbReference type="STRING" id="679200.HMPREF9333_01440"/>
<gene>
    <name evidence="5" type="ORF">HMPREF9333_01440</name>
</gene>
<comment type="similarity">
    <text evidence="1">Belongs to the LacAB/RpiB family.</text>
</comment>
<dbReference type="AlphaFoldDB" id="G5GIQ0"/>
<dbReference type="EMBL" id="ACZL01000023">
    <property type="protein sequence ID" value="EHI55304.1"/>
    <property type="molecule type" value="Genomic_DNA"/>
</dbReference>
<evidence type="ECO:0000256" key="3">
    <source>
        <dbReference type="PIRSR" id="PIRSR005384-1"/>
    </source>
</evidence>
<dbReference type="Gene3D" id="3.40.1400.10">
    <property type="entry name" value="Sugar-phosphate isomerase, RpiB/LacA/LacB"/>
    <property type="match status" value="1"/>
</dbReference>
<dbReference type="eggNOG" id="COG0698">
    <property type="taxonomic scope" value="Bacteria"/>
</dbReference>
<dbReference type="GO" id="GO:0005975">
    <property type="term" value="P:carbohydrate metabolic process"/>
    <property type="evidence" value="ECO:0007669"/>
    <property type="project" value="InterPro"/>
</dbReference>
<protein>
    <submittedName>
        <fullName evidence="5">Ribose 5-phosphate isomerase B</fullName>
    </submittedName>
</protein>
<organism evidence="5 6">
    <name type="scientific">Johnsonella ignava ATCC 51276</name>
    <dbReference type="NCBI Taxonomy" id="679200"/>
    <lineage>
        <taxon>Bacteria</taxon>
        <taxon>Bacillati</taxon>
        <taxon>Bacillota</taxon>
        <taxon>Clostridia</taxon>
        <taxon>Lachnospirales</taxon>
        <taxon>Lachnospiraceae</taxon>
        <taxon>Johnsonella</taxon>
    </lineage>
</organism>
<accession>G5GIQ0</accession>
<dbReference type="HOGENOM" id="CLU_091396_4_1_9"/>
<feature type="binding site" evidence="4">
    <location>
        <position position="109"/>
    </location>
    <ligand>
        <name>D-ribulose 5-phosphate</name>
        <dbReference type="ChEBI" id="CHEBI:58121"/>
    </ligand>
</feature>
<dbReference type="SUPFAM" id="SSF89623">
    <property type="entry name" value="Ribose/Galactose isomerase RpiB/AlsB"/>
    <property type="match status" value="1"/>
</dbReference>
<dbReference type="PANTHER" id="PTHR43732:SF1">
    <property type="entry name" value="RIBOSE 5-PHOSPHATE ISOMERASE"/>
    <property type="match status" value="1"/>
</dbReference>
<dbReference type="GO" id="GO:0016861">
    <property type="term" value="F:intramolecular oxidoreductase activity, interconverting aldoses and ketoses"/>
    <property type="evidence" value="ECO:0007669"/>
    <property type="project" value="UniProtKB-ARBA"/>
</dbReference>
<dbReference type="RefSeq" id="WP_005541089.1">
    <property type="nucleotide sequence ID" value="NZ_JH378833.1"/>
</dbReference>
<sequence>MKIGFGNDHAGTQLKESLMKYLEEKGFETVDFGAAKGEKADYPVPATAVGEAVAGGLIDKGVLICGTGIGISISANKIPGIRAAVCSDPYSARMAVLHNNANIIALGARVVGDELAKMIVDEFFSAEFEGGRHERRVDMIKDLEKKYMK</sequence>
<dbReference type="InterPro" id="IPR004785">
    <property type="entry name" value="RpiB"/>
</dbReference>
<dbReference type="NCBIfam" id="TIGR00689">
    <property type="entry name" value="rpiB_lacA_lacB"/>
    <property type="match status" value="1"/>
</dbReference>
<dbReference type="Pfam" id="PF02502">
    <property type="entry name" value="LacAB_rpiB"/>
    <property type="match status" value="1"/>
</dbReference>
<feature type="binding site" evidence="4">
    <location>
        <position position="99"/>
    </location>
    <ligand>
        <name>D-ribulose 5-phosphate</name>
        <dbReference type="ChEBI" id="CHEBI:58121"/>
    </ligand>
</feature>
<comment type="caution">
    <text evidence="5">The sequence shown here is derived from an EMBL/GenBank/DDBJ whole genome shotgun (WGS) entry which is preliminary data.</text>
</comment>
<feature type="binding site" evidence="4">
    <location>
        <position position="136"/>
    </location>
    <ligand>
        <name>D-ribulose 5-phosphate</name>
        <dbReference type="ChEBI" id="CHEBI:58121"/>
    </ligand>
</feature>
<evidence type="ECO:0000313" key="5">
    <source>
        <dbReference type="EMBL" id="EHI55304.1"/>
    </source>
</evidence>
<dbReference type="PATRIC" id="fig|679200.3.peg.1527"/>
<keyword evidence="6" id="KW-1185">Reference proteome</keyword>
<evidence type="ECO:0000256" key="4">
    <source>
        <dbReference type="PIRSR" id="PIRSR005384-2"/>
    </source>
</evidence>
<feature type="binding site" evidence="4">
    <location>
        <begin position="8"/>
        <end position="9"/>
    </location>
    <ligand>
        <name>D-ribulose 5-phosphate</name>
        <dbReference type="ChEBI" id="CHEBI:58121"/>
    </ligand>
</feature>
<feature type="binding site" evidence="4">
    <location>
        <position position="132"/>
    </location>
    <ligand>
        <name>D-ribulose 5-phosphate</name>
        <dbReference type="ChEBI" id="CHEBI:58121"/>
    </ligand>
</feature>